<dbReference type="PANTHER" id="PTHR45033">
    <property type="match status" value="1"/>
</dbReference>
<dbReference type="KEGG" id="mgin:FRZ54_02625"/>
<dbReference type="InterPro" id="IPR052711">
    <property type="entry name" value="Zinc_ADH-like"/>
</dbReference>
<gene>
    <name evidence="2" type="ORF">FRZ54_02625</name>
</gene>
<dbReference type="Gene3D" id="3.90.180.10">
    <property type="entry name" value="Medium-chain alcohol dehydrogenases, catalytic domain"/>
    <property type="match status" value="1"/>
</dbReference>
<reference evidence="2 3" key="1">
    <citation type="journal article" date="2017" name="Curr. Microbiol.">
        <title>Mucilaginibacter ginsenosidivorans sp. nov., Isolated from Soil of Ginseng Field.</title>
        <authorList>
            <person name="Kim M.M."/>
            <person name="Siddiqi M.Z."/>
            <person name="Im W.T."/>
        </authorList>
    </citation>
    <scope>NUCLEOTIDE SEQUENCE [LARGE SCALE GENOMIC DNA]</scope>
    <source>
        <strain evidence="2 3">Gsoil 3017</strain>
    </source>
</reference>
<dbReference type="EMBL" id="CP042436">
    <property type="protein sequence ID" value="QEC61523.1"/>
    <property type="molecule type" value="Genomic_DNA"/>
</dbReference>
<dbReference type="Proteomes" id="UP000321479">
    <property type="component" value="Chromosome"/>
</dbReference>
<dbReference type="SUPFAM" id="SSF50129">
    <property type="entry name" value="GroES-like"/>
    <property type="match status" value="1"/>
</dbReference>
<protein>
    <submittedName>
        <fullName evidence="2">Zinc-binding dehydrogenase</fullName>
    </submittedName>
</protein>
<organism evidence="2 3">
    <name type="scientific">Mucilaginibacter ginsenosidivorans</name>
    <dbReference type="NCBI Taxonomy" id="398053"/>
    <lineage>
        <taxon>Bacteria</taxon>
        <taxon>Pseudomonadati</taxon>
        <taxon>Bacteroidota</taxon>
        <taxon>Sphingobacteriia</taxon>
        <taxon>Sphingobacteriales</taxon>
        <taxon>Sphingobacteriaceae</taxon>
        <taxon>Mucilaginibacter</taxon>
    </lineage>
</organism>
<feature type="domain" description="Enoyl reductase (ER)" evidence="1">
    <location>
        <begin position="8"/>
        <end position="329"/>
    </location>
</feature>
<dbReference type="SMART" id="SM00829">
    <property type="entry name" value="PKS_ER"/>
    <property type="match status" value="1"/>
</dbReference>
<dbReference type="AlphaFoldDB" id="A0A5B8UQY6"/>
<dbReference type="InterPro" id="IPR013149">
    <property type="entry name" value="ADH-like_C"/>
</dbReference>
<dbReference type="InterPro" id="IPR013154">
    <property type="entry name" value="ADH-like_N"/>
</dbReference>
<dbReference type="InterPro" id="IPR011032">
    <property type="entry name" value="GroES-like_sf"/>
</dbReference>
<dbReference type="InterPro" id="IPR036291">
    <property type="entry name" value="NAD(P)-bd_dom_sf"/>
</dbReference>
<evidence type="ECO:0000313" key="3">
    <source>
        <dbReference type="Proteomes" id="UP000321479"/>
    </source>
</evidence>
<dbReference type="GO" id="GO:0016491">
    <property type="term" value="F:oxidoreductase activity"/>
    <property type="evidence" value="ECO:0007669"/>
    <property type="project" value="InterPro"/>
</dbReference>
<dbReference type="InterPro" id="IPR020843">
    <property type="entry name" value="ER"/>
</dbReference>
<evidence type="ECO:0000313" key="2">
    <source>
        <dbReference type="EMBL" id="QEC61523.1"/>
    </source>
</evidence>
<name>A0A5B8UQY6_9SPHI</name>
<dbReference type="Gene3D" id="3.40.50.720">
    <property type="entry name" value="NAD(P)-binding Rossmann-like Domain"/>
    <property type="match status" value="1"/>
</dbReference>
<dbReference type="OrthoDB" id="9787435at2"/>
<dbReference type="Pfam" id="PF00107">
    <property type="entry name" value="ADH_zinc_N"/>
    <property type="match status" value="1"/>
</dbReference>
<dbReference type="Pfam" id="PF08240">
    <property type="entry name" value="ADH_N"/>
    <property type="match status" value="1"/>
</dbReference>
<dbReference type="PANTHER" id="PTHR45033:SF3">
    <property type="entry name" value="DEHYDROGENASE, PUTATIVE (AFU_ORTHOLOGUE AFUA_2G13270)-RELATED"/>
    <property type="match status" value="1"/>
</dbReference>
<accession>A0A5B8UQY6</accession>
<sequence length="333" mass="35978">MKAIVLEAADKPLVLKEVEKPAMGADEVLVQIKAAALNRRDYWITIGKYAGIKYPSILGSDGAGIVSEVGDNANKQWLNKEVIINPCHNWGPNAGYQNRDFSILGLPENGTLAEYVKVKAEYLYLKPAHLSWEQAAALPLAGLTTFRALFTKGKAKKGDKVLITGVGGGTGTFTLQWAVAAGCRVFVTSGSGDKIEMAKQMGASAGVNYKAQDWAEQLKLMAGGFDVIIDSALGDGFDKLLDLANPGCRIVFFGGTAGNIPPLNGRKIFWKQLQILGTTMGSPDDFKAMVDFVNEHQIVPVVDEVFLLADADKAVRKMEHSTQFGKIVLKTWS</sequence>
<dbReference type="SUPFAM" id="SSF51735">
    <property type="entry name" value="NAD(P)-binding Rossmann-fold domains"/>
    <property type="match status" value="1"/>
</dbReference>
<evidence type="ECO:0000259" key="1">
    <source>
        <dbReference type="SMART" id="SM00829"/>
    </source>
</evidence>
<proteinExistence type="predicted"/>
<keyword evidence="3" id="KW-1185">Reference proteome</keyword>
<dbReference type="RefSeq" id="WP_147030100.1">
    <property type="nucleotide sequence ID" value="NZ_CP042436.1"/>
</dbReference>